<organism evidence="6 7">
    <name type="scientific">Corvus moneduloides</name>
    <name type="common">New Caledonian crow</name>
    <dbReference type="NCBI Taxonomy" id="1196302"/>
    <lineage>
        <taxon>Eukaryota</taxon>
        <taxon>Metazoa</taxon>
        <taxon>Chordata</taxon>
        <taxon>Craniata</taxon>
        <taxon>Vertebrata</taxon>
        <taxon>Euteleostomi</taxon>
        <taxon>Archelosauria</taxon>
        <taxon>Archosauria</taxon>
        <taxon>Dinosauria</taxon>
        <taxon>Saurischia</taxon>
        <taxon>Theropoda</taxon>
        <taxon>Coelurosauria</taxon>
        <taxon>Aves</taxon>
        <taxon>Neognathae</taxon>
        <taxon>Neoaves</taxon>
        <taxon>Telluraves</taxon>
        <taxon>Australaves</taxon>
        <taxon>Passeriformes</taxon>
        <taxon>Corvoidea</taxon>
        <taxon>Corvidae</taxon>
        <taxon>Corvus</taxon>
    </lineage>
</organism>
<evidence type="ECO:0000313" key="7">
    <source>
        <dbReference type="Proteomes" id="UP000603793"/>
    </source>
</evidence>
<dbReference type="EMBL" id="WBNF01000235">
    <property type="protein sequence ID" value="NXD55531.1"/>
    <property type="molecule type" value="Genomic_DNA"/>
</dbReference>
<dbReference type="InterPro" id="IPR051622">
    <property type="entry name" value="R-tyr_protein_phosphatases"/>
</dbReference>
<dbReference type="InterPro" id="IPR013783">
    <property type="entry name" value="Ig-like_fold"/>
</dbReference>
<dbReference type="Proteomes" id="UP000603793">
    <property type="component" value="Unassembled WGS sequence"/>
</dbReference>
<dbReference type="PANTHER" id="PTHR24051">
    <property type="entry name" value="SUSHI DOMAIN-CONTAINING PROTEIN 1"/>
    <property type="match status" value="1"/>
</dbReference>
<evidence type="ECO:0000256" key="4">
    <source>
        <dbReference type="SAM" id="SignalP"/>
    </source>
</evidence>
<keyword evidence="4" id="KW-0732">Signal</keyword>
<proteinExistence type="predicted"/>
<sequence length="476" mass="52053">MALQSLALRFLLALASLLSAHGQEELFNIQVVPQGTEMCQRPLWDSRLQLAPDQKNYKKNEEVMLSCPEGFQPSFTHVKCSSEVQKNNNEKPVYRKIWNGRDSKDTWDNIQSKVECIEVLQVVPGTFEISSTSIKLNWTCRFPDACQGMRAMCRLAAPSSPPCEAEEVNGEQMLHGQAGTFTCSPLQPFTEYSVTISLPPNETLFSWLFMTEETVPDKPEELWLDPNRGSLRWKALPSCKGEIIGYQLSITARNAGDSGVLEMERLRLNGSVTEHRLPERSPGRSYAVTIRGLTAAGAGAALAREFPTGSSDTPHPQGISCRSVRDIAPSQGTAVLPLRPIARPSEAAREHQLIVATTHDGSVTESICAGQPQLFNGSVYLAALLNLTAPTDFVLGDGSRGQGHHNAALRPGCDYTALLRLVRLSPQAEKFTCVCYSFSVVAEQTAGSWHGIVIGLVVLLAVLLVAAVILWLVISR</sequence>
<keyword evidence="2" id="KW-1015">Disulfide bond</keyword>
<feature type="chain" id="PRO_5032713512" evidence="4">
    <location>
        <begin position="23"/>
        <end position="476"/>
    </location>
</feature>
<dbReference type="InterPro" id="IPR036116">
    <property type="entry name" value="FN3_sf"/>
</dbReference>
<dbReference type="Gene3D" id="2.60.40.10">
    <property type="entry name" value="Immunoglobulins"/>
    <property type="match status" value="1"/>
</dbReference>
<dbReference type="PROSITE" id="PS50853">
    <property type="entry name" value="FN3"/>
    <property type="match status" value="1"/>
</dbReference>
<evidence type="ECO:0000256" key="1">
    <source>
        <dbReference type="ARBA" id="ARBA00022737"/>
    </source>
</evidence>
<feature type="signal peptide" evidence="4">
    <location>
        <begin position="1"/>
        <end position="22"/>
    </location>
</feature>
<keyword evidence="3" id="KW-0472">Membrane</keyword>
<keyword evidence="1" id="KW-0677">Repeat</keyword>
<dbReference type="SUPFAM" id="SSF49265">
    <property type="entry name" value="Fibronectin type III"/>
    <property type="match status" value="1"/>
</dbReference>
<keyword evidence="3" id="KW-0812">Transmembrane</keyword>
<reference evidence="6" key="1">
    <citation type="submission" date="2019-09" db="EMBL/GenBank/DDBJ databases">
        <title>Bird 10,000 Genomes (B10K) Project - Family phase.</title>
        <authorList>
            <person name="Zhang G."/>
        </authorList>
    </citation>
    <scope>NUCLEOTIDE SEQUENCE</scope>
    <source>
        <strain evidence="6">OUT-0060</strain>
        <tissue evidence="6">Blood</tissue>
    </source>
</reference>
<evidence type="ECO:0000259" key="5">
    <source>
        <dbReference type="PROSITE" id="PS50853"/>
    </source>
</evidence>
<accession>A0A851WWK6</accession>
<name>A0A851WWK6_CORMO</name>
<dbReference type="InterPro" id="IPR003961">
    <property type="entry name" value="FN3_dom"/>
</dbReference>
<evidence type="ECO:0000313" key="6">
    <source>
        <dbReference type="EMBL" id="NXD55531.1"/>
    </source>
</evidence>
<feature type="transmembrane region" description="Helical" evidence="3">
    <location>
        <begin position="449"/>
        <end position="474"/>
    </location>
</feature>
<feature type="non-terminal residue" evidence="6">
    <location>
        <position position="476"/>
    </location>
</feature>
<feature type="non-terminal residue" evidence="6">
    <location>
        <position position="1"/>
    </location>
</feature>
<gene>
    <name evidence="6" type="primary">Ptpru_1</name>
    <name evidence="6" type="ORF">CORMON_R01164</name>
</gene>
<keyword evidence="3" id="KW-1133">Transmembrane helix</keyword>
<protein>
    <submittedName>
        <fullName evidence="6">PTPRU phosphatase</fullName>
    </submittedName>
</protein>
<evidence type="ECO:0000256" key="3">
    <source>
        <dbReference type="SAM" id="Phobius"/>
    </source>
</evidence>
<dbReference type="CDD" id="cd00063">
    <property type="entry name" value="FN3"/>
    <property type="match status" value="1"/>
</dbReference>
<feature type="domain" description="Fibronectin type-III" evidence="5">
    <location>
        <begin position="215"/>
        <end position="316"/>
    </location>
</feature>
<evidence type="ECO:0000256" key="2">
    <source>
        <dbReference type="ARBA" id="ARBA00023157"/>
    </source>
</evidence>
<comment type="caution">
    <text evidence="6">The sequence shown here is derived from an EMBL/GenBank/DDBJ whole genome shotgun (WGS) entry which is preliminary data.</text>
</comment>
<dbReference type="PANTHER" id="PTHR24051:SF6">
    <property type="entry name" value="FIBRONECTIN TYPE-III DOMAIN-CONTAINING PROTEIN-RELATED"/>
    <property type="match status" value="1"/>
</dbReference>
<dbReference type="AlphaFoldDB" id="A0A851WWK6"/>